<proteinExistence type="predicted"/>
<protein>
    <submittedName>
        <fullName evidence="5">Histone-like transcription factor CBF/NF-Y</fullName>
    </submittedName>
</protein>
<keyword evidence="6" id="KW-1185">Reference proteome</keyword>
<gene>
    <name evidence="5" type="ORF">IV203_035256</name>
</gene>
<dbReference type="InterPro" id="IPR003958">
    <property type="entry name" value="CBFA_NFYB_domain"/>
</dbReference>
<evidence type="ECO:0000259" key="4">
    <source>
        <dbReference type="Pfam" id="PF00808"/>
    </source>
</evidence>
<dbReference type="Proteomes" id="UP000693970">
    <property type="component" value="Unassembled WGS sequence"/>
</dbReference>
<evidence type="ECO:0000313" key="6">
    <source>
        <dbReference type="Proteomes" id="UP000693970"/>
    </source>
</evidence>
<dbReference type="OrthoDB" id="1291358at2759"/>
<feature type="region of interest" description="Disordered" evidence="3">
    <location>
        <begin position="1"/>
        <end position="109"/>
    </location>
</feature>
<feature type="compositionally biased region" description="Acidic residues" evidence="3">
    <location>
        <begin position="18"/>
        <end position="27"/>
    </location>
</feature>
<accession>A0A9K3LDN1</accession>
<dbReference type="CDD" id="cd22929">
    <property type="entry name" value="HFD_POLE4-like"/>
    <property type="match status" value="1"/>
</dbReference>
<reference evidence="5" key="1">
    <citation type="journal article" date="2021" name="Sci. Rep.">
        <title>Diploid genomic architecture of Nitzschia inconspicua, an elite biomass production diatom.</title>
        <authorList>
            <person name="Oliver A."/>
            <person name="Podell S."/>
            <person name="Pinowska A."/>
            <person name="Traller J.C."/>
            <person name="Smith S.R."/>
            <person name="McClure R."/>
            <person name="Beliaev A."/>
            <person name="Bohutskyi P."/>
            <person name="Hill E.A."/>
            <person name="Rabines A."/>
            <person name="Zheng H."/>
            <person name="Allen L.Z."/>
            <person name="Kuo A."/>
            <person name="Grigoriev I.V."/>
            <person name="Allen A.E."/>
            <person name="Hazlebeck D."/>
            <person name="Allen E.E."/>
        </authorList>
    </citation>
    <scope>NUCLEOTIDE SEQUENCE</scope>
    <source>
        <strain evidence="5">Hildebrandi</strain>
    </source>
</reference>
<sequence length="192" mass="21097">MDDESSKDTSLSKVDKEVEPDEGEGDDDMSHATGTTEHKDDDEGEDDEEEEEEDDDIEDEDDDAKSSAVGEESTSHAPSTPESSTAPPPKKKARKKPAVPPNARRGRAPAVAGLTIPFRTVKKAMKLDPDNTIVQNEAAIMTTMAAELFLKKLALQSQKTCKTKERNTIRYEDIAEARSMDPSMAFLKLIFP</sequence>
<name>A0A9K3LDN1_9STRA</name>
<comment type="caution">
    <text evidence="5">The sequence shown here is derived from an EMBL/GenBank/DDBJ whole genome shotgun (WGS) entry which is preliminary data.</text>
</comment>
<dbReference type="PANTHER" id="PTHR10252">
    <property type="entry name" value="HISTONE-LIKE TRANSCRIPTION FACTOR CCAAT-RELATED"/>
    <property type="match status" value="1"/>
</dbReference>
<dbReference type="GO" id="GO:0005634">
    <property type="term" value="C:nucleus"/>
    <property type="evidence" value="ECO:0007669"/>
    <property type="project" value="UniProtKB-SubCell"/>
</dbReference>
<evidence type="ECO:0000313" key="5">
    <source>
        <dbReference type="EMBL" id="KAG7360157.1"/>
    </source>
</evidence>
<dbReference type="PANTHER" id="PTHR10252:SF54">
    <property type="entry name" value="CHROMATIN ACCESSIBILITY COMPLEX PROTEIN 1"/>
    <property type="match status" value="1"/>
</dbReference>
<feature type="compositionally biased region" description="Acidic residues" evidence="3">
    <location>
        <begin position="42"/>
        <end position="63"/>
    </location>
</feature>
<dbReference type="GO" id="GO:0000976">
    <property type="term" value="F:transcription cis-regulatory region binding"/>
    <property type="evidence" value="ECO:0007669"/>
    <property type="project" value="TreeGrafter"/>
</dbReference>
<dbReference type="InterPro" id="IPR050568">
    <property type="entry name" value="Transcr_DNA_Rep_Reg"/>
</dbReference>
<comment type="subcellular location">
    <subcellularLocation>
        <location evidence="1">Nucleus</location>
    </subcellularLocation>
</comment>
<feature type="domain" description="Transcription factor CBF/NF-Y/archaeal histone" evidence="4">
    <location>
        <begin position="115"/>
        <end position="177"/>
    </location>
</feature>
<keyword evidence="2" id="KW-0539">Nucleus</keyword>
<dbReference type="Pfam" id="PF00808">
    <property type="entry name" value="CBFD_NFYB_HMF"/>
    <property type="match status" value="1"/>
</dbReference>
<feature type="compositionally biased region" description="Low complexity" evidence="3">
    <location>
        <begin position="71"/>
        <end position="85"/>
    </location>
</feature>
<organism evidence="5 6">
    <name type="scientific">Nitzschia inconspicua</name>
    <dbReference type="NCBI Taxonomy" id="303405"/>
    <lineage>
        <taxon>Eukaryota</taxon>
        <taxon>Sar</taxon>
        <taxon>Stramenopiles</taxon>
        <taxon>Ochrophyta</taxon>
        <taxon>Bacillariophyta</taxon>
        <taxon>Bacillariophyceae</taxon>
        <taxon>Bacillariophycidae</taxon>
        <taxon>Bacillariales</taxon>
        <taxon>Bacillariaceae</taxon>
        <taxon>Nitzschia</taxon>
    </lineage>
</organism>
<reference evidence="5" key="2">
    <citation type="submission" date="2021-04" db="EMBL/GenBank/DDBJ databases">
        <authorList>
            <person name="Podell S."/>
        </authorList>
    </citation>
    <scope>NUCLEOTIDE SEQUENCE</scope>
    <source>
        <strain evidence="5">Hildebrandi</strain>
    </source>
</reference>
<evidence type="ECO:0000256" key="2">
    <source>
        <dbReference type="ARBA" id="ARBA00023242"/>
    </source>
</evidence>
<dbReference type="AlphaFoldDB" id="A0A9K3LDN1"/>
<evidence type="ECO:0000256" key="3">
    <source>
        <dbReference type="SAM" id="MobiDB-lite"/>
    </source>
</evidence>
<dbReference type="GO" id="GO:0006355">
    <property type="term" value="P:regulation of DNA-templated transcription"/>
    <property type="evidence" value="ECO:0007669"/>
    <property type="project" value="TreeGrafter"/>
</dbReference>
<evidence type="ECO:0000256" key="1">
    <source>
        <dbReference type="ARBA" id="ARBA00004123"/>
    </source>
</evidence>
<dbReference type="EMBL" id="JAGRRH010000013">
    <property type="protein sequence ID" value="KAG7360157.1"/>
    <property type="molecule type" value="Genomic_DNA"/>
</dbReference>